<dbReference type="AlphaFoldDB" id="A0A0D2X0K1"/>
<accession>A0A0D2X0K1</accession>
<evidence type="ECO:0000259" key="2">
    <source>
        <dbReference type="Pfam" id="PF01593"/>
    </source>
</evidence>
<evidence type="ECO:0000256" key="1">
    <source>
        <dbReference type="SAM" id="MobiDB-lite"/>
    </source>
</evidence>
<dbReference type="InParanoid" id="A0A0D2X0K1"/>
<dbReference type="PANTHER" id="PTHR10742">
    <property type="entry name" value="FLAVIN MONOAMINE OXIDASE"/>
    <property type="match status" value="1"/>
</dbReference>
<dbReference type="EMBL" id="KE346360">
    <property type="protein sequence ID" value="KJE89199.1"/>
    <property type="molecule type" value="Genomic_DNA"/>
</dbReference>
<sequence length="949" mass="101271">MQCAIVDCAVLSTDAARGLLTRVATELPQLAAFIPHPHDLLRVRSGAAPAPRSATAAAPTERAAATSRATTPPPPSPLVHAFATQTTAFVNRLQEEQSALRSLLLDPLYRCGAAVANHAQTQQQQPATALPTDARRITVQSSYESSSTASGLQVLHGALTATGRFCVPLGSSQEKPAAAPAPILSPLSGCSNGFPCAGLQPNSPQAAALPACSGALPAPDVNFDDVHRLLLRASIVFEYYPICNMAWISFLSVPEHEQDRCIAIQLVAAATKTIRLYAIASGHSRPKAILAAIAADASSRVNESCLAALGFAFVKHPAWGLPASFPRFQSGRAQFLSLSPSGPAMPRAPQGGASLPFPVRSNEGALVETATRLNTSILRQFLAAVCGATHREQVAFDLAASFGLPFEWFQLLQETYQCELTPSLSEATGNASRLASAAPSQLRSKQPQPPHVVILGGGAAGLCAAAALLGRRVGETGTEPVTRVPFVGSTPPRVTILEAGDRLGGRLRSTNTLVDRPVSVGGEFCHGDQSCRFFNLMKAEKWQFDQLWHYEPDQPAFAGIKVALDGELRPFDDESNPHYVAAGRILDHVAALGEKAAILDLPDSLAYKKLSAEERTRWAEEVGEWSKLSLRAIALKFNATVQTAQILDAISTQTAGALWNTHGAVETAREDAHWPHGRANYRLTATNQQLVDSLVGHAQGATVRLNCQAKVVVHEAPDRFRIIDQHGDELVASHVIVTVPLTVLHDEDVEFVPALPPAKQLALQQVSMNSATKVMIRFSRRFWTQDIGVLFAPGMFIQQVWMNVPSAAPAANDEQVVITGFASGSIATRLYLMSPDEIVVEFLRQLDAVLRTPTLPNPATTYATGAEVYHWLDHPFVRGAYSCSTVGGDRSGRQAIARPIGDRVFFAGEGAALDATACIQHAMETGVTAADQALAALAREQATTPASRL</sequence>
<feature type="compositionally biased region" description="Low complexity" evidence="1">
    <location>
        <begin position="47"/>
        <end position="70"/>
    </location>
</feature>
<dbReference type="SUPFAM" id="SSF54373">
    <property type="entry name" value="FAD-linked reductases, C-terminal domain"/>
    <property type="match status" value="1"/>
</dbReference>
<dbReference type="Gene3D" id="3.50.50.60">
    <property type="entry name" value="FAD/NAD(P)-binding domain"/>
    <property type="match status" value="1"/>
</dbReference>
<dbReference type="Proteomes" id="UP000008743">
    <property type="component" value="Unassembled WGS sequence"/>
</dbReference>
<gene>
    <name evidence="3" type="ORF">CAOG_000719</name>
</gene>
<feature type="domain" description="Amine oxidase" evidence="2">
    <location>
        <begin position="460"/>
        <end position="933"/>
    </location>
</feature>
<evidence type="ECO:0000313" key="4">
    <source>
        <dbReference type="Proteomes" id="UP000008743"/>
    </source>
</evidence>
<protein>
    <recommendedName>
        <fullName evidence="2">Amine oxidase domain-containing protein</fullName>
    </recommendedName>
</protein>
<organism evidence="3 4">
    <name type="scientific">Capsaspora owczarzaki (strain ATCC 30864)</name>
    <dbReference type="NCBI Taxonomy" id="595528"/>
    <lineage>
        <taxon>Eukaryota</taxon>
        <taxon>Filasterea</taxon>
        <taxon>Capsaspora</taxon>
    </lineage>
</organism>
<name>A0A0D2X0K1_CAPO3</name>
<dbReference type="STRING" id="595528.A0A0D2X0K1"/>
<dbReference type="Pfam" id="PF01593">
    <property type="entry name" value="Amino_oxidase"/>
    <property type="match status" value="1"/>
</dbReference>
<dbReference type="PhylomeDB" id="A0A0D2X0K1"/>
<dbReference type="SUPFAM" id="SSF51905">
    <property type="entry name" value="FAD/NAD(P)-binding domain"/>
    <property type="match status" value="1"/>
</dbReference>
<evidence type="ECO:0000313" key="3">
    <source>
        <dbReference type="EMBL" id="KJE89199.1"/>
    </source>
</evidence>
<dbReference type="GO" id="GO:0016491">
    <property type="term" value="F:oxidoreductase activity"/>
    <property type="evidence" value="ECO:0007669"/>
    <property type="project" value="InterPro"/>
</dbReference>
<proteinExistence type="predicted"/>
<feature type="region of interest" description="Disordered" evidence="1">
    <location>
        <begin position="46"/>
        <end position="76"/>
    </location>
</feature>
<dbReference type="RefSeq" id="XP_004365590.1">
    <property type="nucleotide sequence ID" value="XM_004365533.2"/>
</dbReference>
<dbReference type="PANTHER" id="PTHR10742:SF418">
    <property type="entry name" value="AMINE OXIDASE DOMAIN-CONTAINING PROTEIN"/>
    <property type="match status" value="1"/>
</dbReference>
<dbReference type="InterPro" id="IPR050281">
    <property type="entry name" value="Flavin_monoamine_oxidase"/>
</dbReference>
<reference evidence="4" key="1">
    <citation type="submission" date="2011-02" db="EMBL/GenBank/DDBJ databases">
        <title>The Genome Sequence of Capsaspora owczarzaki ATCC 30864.</title>
        <authorList>
            <person name="Russ C."/>
            <person name="Cuomo C."/>
            <person name="Burger G."/>
            <person name="Gray M.W."/>
            <person name="Holland P.W.H."/>
            <person name="King N."/>
            <person name="Lang F.B.F."/>
            <person name="Roger A.J."/>
            <person name="Ruiz-Trillo I."/>
            <person name="Young S.K."/>
            <person name="Zeng Q."/>
            <person name="Gargeya S."/>
            <person name="Alvarado L."/>
            <person name="Berlin A."/>
            <person name="Chapman S.B."/>
            <person name="Chen Z."/>
            <person name="Freedman E."/>
            <person name="Gellesch M."/>
            <person name="Goldberg J."/>
            <person name="Griggs A."/>
            <person name="Gujja S."/>
            <person name="Heilman E."/>
            <person name="Heiman D."/>
            <person name="Howarth C."/>
            <person name="Mehta T."/>
            <person name="Neiman D."/>
            <person name="Pearson M."/>
            <person name="Roberts A."/>
            <person name="Saif S."/>
            <person name="Shea T."/>
            <person name="Shenoy N."/>
            <person name="Sisk P."/>
            <person name="Stolte C."/>
            <person name="Sykes S."/>
            <person name="White J."/>
            <person name="Yandava C."/>
            <person name="Haas B."/>
            <person name="Nusbaum C."/>
            <person name="Birren B."/>
        </authorList>
    </citation>
    <scope>NUCLEOTIDE SEQUENCE</scope>
    <source>
        <strain evidence="4">ATCC 30864</strain>
    </source>
</reference>
<dbReference type="eggNOG" id="KOG0685">
    <property type="taxonomic scope" value="Eukaryota"/>
</dbReference>
<dbReference type="InterPro" id="IPR036188">
    <property type="entry name" value="FAD/NAD-bd_sf"/>
</dbReference>
<keyword evidence="4" id="KW-1185">Reference proteome</keyword>
<dbReference type="InterPro" id="IPR002937">
    <property type="entry name" value="Amino_oxidase"/>
</dbReference>
<dbReference type="OrthoDB" id="5046242at2759"/>